<reference evidence="1" key="1">
    <citation type="submission" date="2019-08" db="EMBL/GenBank/DDBJ databases">
        <authorList>
            <person name="Kucharzyk K."/>
            <person name="Murdoch R.W."/>
            <person name="Higgins S."/>
            <person name="Loffler F."/>
        </authorList>
    </citation>
    <scope>NUCLEOTIDE SEQUENCE</scope>
</reference>
<proteinExistence type="predicted"/>
<gene>
    <name evidence="1" type="ORF">SDC9_102691</name>
</gene>
<evidence type="ECO:0000313" key="1">
    <source>
        <dbReference type="EMBL" id="MPM55893.1"/>
    </source>
</evidence>
<organism evidence="1">
    <name type="scientific">bioreactor metagenome</name>
    <dbReference type="NCBI Taxonomy" id="1076179"/>
    <lineage>
        <taxon>unclassified sequences</taxon>
        <taxon>metagenomes</taxon>
        <taxon>ecological metagenomes</taxon>
    </lineage>
</organism>
<sequence>MSAHYCHELAFIKTGDVLVQRIGDGVVVQTLRQRILYRQVFPGLPVIIVNNLIRSLQVRFRLVAVKTGIKRICVVQPARIGIERNIQEGKNKIPGQ</sequence>
<name>A0A645AYD6_9ZZZZ</name>
<accession>A0A645AYD6</accession>
<protein>
    <submittedName>
        <fullName evidence="1">Uncharacterized protein</fullName>
    </submittedName>
</protein>
<dbReference type="EMBL" id="VSSQ01015489">
    <property type="protein sequence ID" value="MPM55893.1"/>
    <property type="molecule type" value="Genomic_DNA"/>
</dbReference>
<dbReference type="AlphaFoldDB" id="A0A645AYD6"/>
<comment type="caution">
    <text evidence="1">The sequence shown here is derived from an EMBL/GenBank/DDBJ whole genome shotgun (WGS) entry which is preliminary data.</text>
</comment>